<sequence>TGFGRRAALSQQPAHTGIYFSCRPCYLAETQLRSYWAAFVGSAASGIRRGVSLASPGPFAPRGRRHSHSCPLA</sequence>
<protein>
    <submittedName>
        <fullName evidence="1">Uncharacterized protein</fullName>
    </submittedName>
</protein>
<accession>A0ABQ9WD34</accession>
<feature type="non-terminal residue" evidence="1">
    <location>
        <position position="1"/>
    </location>
</feature>
<dbReference type="Proteomes" id="UP001266305">
    <property type="component" value="Unassembled WGS sequence"/>
</dbReference>
<proteinExistence type="predicted"/>
<reference evidence="1 2" key="1">
    <citation type="submission" date="2023-05" db="EMBL/GenBank/DDBJ databases">
        <title>B98-5 Cell Line De Novo Hybrid Assembly: An Optical Mapping Approach.</title>
        <authorList>
            <person name="Kananen K."/>
            <person name="Auerbach J.A."/>
            <person name="Kautto E."/>
            <person name="Blachly J.S."/>
        </authorList>
    </citation>
    <scope>NUCLEOTIDE SEQUENCE [LARGE SCALE GENOMIC DNA]</scope>
    <source>
        <strain evidence="1">B95-8</strain>
        <tissue evidence="1">Cell line</tissue>
    </source>
</reference>
<evidence type="ECO:0000313" key="1">
    <source>
        <dbReference type="EMBL" id="KAK2119563.1"/>
    </source>
</evidence>
<feature type="non-terminal residue" evidence="1">
    <location>
        <position position="73"/>
    </location>
</feature>
<keyword evidence="2" id="KW-1185">Reference proteome</keyword>
<dbReference type="EMBL" id="JASSZA010000001">
    <property type="protein sequence ID" value="KAK2119563.1"/>
    <property type="molecule type" value="Genomic_DNA"/>
</dbReference>
<comment type="caution">
    <text evidence="1">The sequence shown here is derived from an EMBL/GenBank/DDBJ whole genome shotgun (WGS) entry which is preliminary data.</text>
</comment>
<name>A0ABQ9WD34_SAGOE</name>
<evidence type="ECO:0000313" key="2">
    <source>
        <dbReference type="Proteomes" id="UP001266305"/>
    </source>
</evidence>
<gene>
    <name evidence="1" type="ORF">P7K49_000949</name>
</gene>
<organism evidence="1 2">
    <name type="scientific">Saguinus oedipus</name>
    <name type="common">Cotton-top tamarin</name>
    <name type="synonym">Oedipomidas oedipus</name>
    <dbReference type="NCBI Taxonomy" id="9490"/>
    <lineage>
        <taxon>Eukaryota</taxon>
        <taxon>Metazoa</taxon>
        <taxon>Chordata</taxon>
        <taxon>Craniata</taxon>
        <taxon>Vertebrata</taxon>
        <taxon>Euteleostomi</taxon>
        <taxon>Mammalia</taxon>
        <taxon>Eutheria</taxon>
        <taxon>Euarchontoglires</taxon>
        <taxon>Primates</taxon>
        <taxon>Haplorrhini</taxon>
        <taxon>Platyrrhini</taxon>
        <taxon>Cebidae</taxon>
        <taxon>Callitrichinae</taxon>
        <taxon>Saguinus</taxon>
    </lineage>
</organism>